<accession>A0A6I3ITK2</accession>
<gene>
    <name evidence="4" type="ORF">GGG17_15145</name>
</gene>
<reference evidence="4 5" key="1">
    <citation type="submission" date="2019-11" db="EMBL/GenBank/DDBJ databases">
        <title>Whole genome sequencing identifies a novel species of the genus Arsenicicoccus isolated from human blood.</title>
        <authorList>
            <person name="Jeong J.H."/>
            <person name="Kweon O.J."/>
            <person name="Kim H.R."/>
            <person name="Kim T.-H."/>
            <person name="Ha S.-M."/>
            <person name="Lee M.-K."/>
        </authorList>
    </citation>
    <scope>NUCLEOTIDE SEQUENCE [LARGE SCALE GENOMIC DNA]</scope>
    <source>
        <strain evidence="4 5">MKL-02</strain>
    </source>
</reference>
<dbReference type="AlphaFoldDB" id="A0A6I3ITK2"/>
<dbReference type="EMBL" id="WLVL01000056">
    <property type="protein sequence ID" value="MTB73270.1"/>
    <property type="molecule type" value="Genomic_DNA"/>
</dbReference>
<dbReference type="InterPro" id="IPR050361">
    <property type="entry name" value="MPP/UQCRC_Complex"/>
</dbReference>
<dbReference type="Pfam" id="PF05193">
    <property type="entry name" value="Peptidase_M16_C"/>
    <property type="match status" value="1"/>
</dbReference>
<evidence type="ECO:0000259" key="2">
    <source>
        <dbReference type="Pfam" id="PF00675"/>
    </source>
</evidence>
<sequence>MTVTPTPARPEVAPPGPWSFPEPTTTRLANGLTLQTFHTPGQYVASVRLAVPVVPAQEARELEGILALMSRTFDEGTEDHSAEEFAELLERAGVALGSSTSEFGLMLDLDVPVRRLDRGLELLAECVQRPAYPDDEVDRARRKRLADIEQENADPRSRAVREFAATFYTPGSRASRPSGGSPETVRSITAPAVRDFHRRHVGPTGTVMVVAGDLSSLGAEPARALHDLVEGAFGAWRPQPVAPTGAQAPARREDAGRIVVVDRPGSVQSELYIGCLGPDRRNGWGAYPVLSFLVGGAPQARVDAVLREDKGYTYGLRTAFVPRADGGLFVASGSVRADVTGESVGLLLDILEKAREGFTPAEVRAGVDFVSQTAPARYATADAVADEAAGLALEKLPPRWVTEMFDETRSLTREALAEAYARADVGRWTIVVVGDADQVADQVRVLGRGDVEVRRRSS</sequence>
<organism evidence="4 5">
    <name type="scientific">Arsenicicoccus cauae</name>
    <dbReference type="NCBI Taxonomy" id="2663847"/>
    <lineage>
        <taxon>Bacteria</taxon>
        <taxon>Bacillati</taxon>
        <taxon>Actinomycetota</taxon>
        <taxon>Actinomycetes</taxon>
        <taxon>Micrococcales</taxon>
        <taxon>Intrasporangiaceae</taxon>
        <taxon>Arsenicicoccus</taxon>
    </lineage>
</organism>
<protein>
    <submittedName>
        <fullName evidence="4">Insulinase family protein</fullName>
    </submittedName>
</protein>
<dbReference type="InterPro" id="IPR011765">
    <property type="entry name" value="Pept_M16_N"/>
</dbReference>
<feature type="domain" description="Peptidase M16 C-terminal" evidence="3">
    <location>
        <begin position="187"/>
        <end position="365"/>
    </location>
</feature>
<dbReference type="Pfam" id="PF00675">
    <property type="entry name" value="Peptidase_M16"/>
    <property type="match status" value="1"/>
</dbReference>
<evidence type="ECO:0000256" key="1">
    <source>
        <dbReference type="SAM" id="MobiDB-lite"/>
    </source>
</evidence>
<comment type="caution">
    <text evidence="4">The sequence shown here is derived from an EMBL/GenBank/DDBJ whole genome shotgun (WGS) entry which is preliminary data.</text>
</comment>
<evidence type="ECO:0000313" key="5">
    <source>
        <dbReference type="Proteomes" id="UP000431092"/>
    </source>
</evidence>
<proteinExistence type="predicted"/>
<dbReference type="GO" id="GO:0046872">
    <property type="term" value="F:metal ion binding"/>
    <property type="evidence" value="ECO:0007669"/>
    <property type="project" value="InterPro"/>
</dbReference>
<dbReference type="Proteomes" id="UP000431092">
    <property type="component" value="Unassembled WGS sequence"/>
</dbReference>
<dbReference type="PANTHER" id="PTHR11851">
    <property type="entry name" value="METALLOPROTEASE"/>
    <property type="match status" value="1"/>
</dbReference>
<dbReference type="RefSeq" id="WP_154594533.1">
    <property type="nucleotide sequence ID" value="NZ_WLVL01000056.1"/>
</dbReference>
<name>A0A6I3ITK2_9MICO</name>
<evidence type="ECO:0000259" key="3">
    <source>
        <dbReference type="Pfam" id="PF05193"/>
    </source>
</evidence>
<dbReference type="InterPro" id="IPR007863">
    <property type="entry name" value="Peptidase_M16_C"/>
</dbReference>
<dbReference type="SUPFAM" id="SSF63411">
    <property type="entry name" value="LuxS/MPP-like metallohydrolase"/>
    <property type="match status" value="2"/>
</dbReference>
<keyword evidence="5" id="KW-1185">Reference proteome</keyword>
<dbReference type="PANTHER" id="PTHR11851:SF224">
    <property type="entry name" value="PROCESSING PROTEASE"/>
    <property type="match status" value="1"/>
</dbReference>
<dbReference type="Gene3D" id="3.30.830.10">
    <property type="entry name" value="Metalloenzyme, LuxS/M16 peptidase-like"/>
    <property type="match status" value="2"/>
</dbReference>
<feature type="domain" description="Peptidase M16 N-terminal" evidence="2">
    <location>
        <begin position="38"/>
        <end position="165"/>
    </location>
</feature>
<evidence type="ECO:0000313" key="4">
    <source>
        <dbReference type="EMBL" id="MTB73270.1"/>
    </source>
</evidence>
<dbReference type="InterPro" id="IPR011249">
    <property type="entry name" value="Metalloenz_LuxS/M16"/>
</dbReference>
<feature type="region of interest" description="Disordered" evidence="1">
    <location>
        <begin position="1"/>
        <end position="22"/>
    </location>
</feature>